<keyword evidence="5 7" id="KW-0472">Membrane</keyword>
<feature type="transmembrane region" description="Helical" evidence="7">
    <location>
        <begin position="266"/>
        <end position="286"/>
    </location>
</feature>
<protein>
    <submittedName>
        <fullName evidence="8">YihY/virulence factor BrkB family protein</fullName>
    </submittedName>
</protein>
<dbReference type="OrthoDB" id="9781030at2"/>
<accession>A0A5D3JWR3</accession>
<keyword evidence="2" id="KW-1003">Cell membrane</keyword>
<organism evidence="8 9">
    <name type="scientific">Bradyrhizobium rifense</name>
    <dbReference type="NCBI Taxonomy" id="515499"/>
    <lineage>
        <taxon>Bacteria</taxon>
        <taxon>Pseudomonadati</taxon>
        <taxon>Pseudomonadota</taxon>
        <taxon>Alphaproteobacteria</taxon>
        <taxon>Hyphomicrobiales</taxon>
        <taxon>Nitrobacteraceae</taxon>
        <taxon>Bradyrhizobium</taxon>
    </lineage>
</organism>
<dbReference type="InterPro" id="IPR017039">
    <property type="entry name" value="Virul_fac_BrkB"/>
</dbReference>
<feature type="transmembrane region" description="Helical" evidence="7">
    <location>
        <begin position="298"/>
        <end position="321"/>
    </location>
</feature>
<feature type="region of interest" description="Disordered" evidence="6">
    <location>
        <begin position="363"/>
        <end position="393"/>
    </location>
</feature>
<proteinExistence type="predicted"/>
<feature type="compositionally biased region" description="Basic and acidic residues" evidence="6">
    <location>
        <begin position="51"/>
        <end position="70"/>
    </location>
</feature>
<evidence type="ECO:0000256" key="5">
    <source>
        <dbReference type="ARBA" id="ARBA00023136"/>
    </source>
</evidence>
<reference evidence="8 9" key="1">
    <citation type="submission" date="2019-08" db="EMBL/GenBank/DDBJ databases">
        <title>Bradyrhizobium hipponensis sp. nov., a rhizobium isolated from a Lupinus angustifolius root nodule in Tunisia.</title>
        <authorList>
            <person name="Off K."/>
            <person name="Rejili M."/>
            <person name="Mars M."/>
            <person name="Brachmann A."/>
            <person name="Marin M."/>
        </authorList>
    </citation>
    <scope>NUCLEOTIDE SEQUENCE [LARGE SCALE GENOMIC DNA]</scope>
    <source>
        <strain evidence="8 9">CTAW71</strain>
    </source>
</reference>
<feature type="region of interest" description="Disordered" evidence="6">
    <location>
        <begin position="51"/>
        <end position="84"/>
    </location>
</feature>
<dbReference type="EMBL" id="VSSS01000125">
    <property type="protein sequence ID" value="TYL82178.1"/>
    <property type="molecule type" value="Genomic_DNA"/>
</dbReference>
<evidence type="ECO:0000313" key="9">
    <source>
        <dbReference type="Proteomes" id="UP000324758"/>
    </source>
</evidence>
<name>A0A5D3JWR3_9BRAD</name>
<dbReference type="PANTHER" id="PTHR30213">
    <property type="entry name" value="INNER MEMBRANE PROTEIN YHJD"/>
    <property type="match status" value="1"/>
</dbReference>
<dbReference type="Pfam" id="PF03631">
    <property type="entry name" value="Virul_fac_BrkB"/>
    <property type="match status" value="1"/>
</dbReference>
<dbReference type="AlphaFoldDB" id="A0A5D3JWR3"/>
<evidence type="ECO:0000256" key="7">
    <source>
        <dbReference type="SAM" id="Phobius"/>
    </source>
</evidence>
<comment type="subcellular location">
    <subcellularLocation>
        <location evidence="1">Cell membrane</location>
        <topology evidence="1">Multi-pass membrane protein</topology>
    </subcellularLocation>
</comment>
<feature type="transmembrane region" description="Helical" evidence="7">
    <location>
        <begin position="121"/>
        <end position="141"/>
    </location>
</feature>
<evidence type="ECO:0000256" key="2">
    <source>
        <dbReference type="ARBA" id="ARBA00022475"/>
    </source>
</evidence>
<feature type="transmembrane region" description="Helical" evidence="7">
    <location>
        <begin position="333"/>
        <end position="354"/>
    </location>
</feature>
<evidence type="ECO:0000256" key="6">
    <source>
        <dbReference type="SAM" id="MobiDB-lite"/>
    </source>
</evidence>
<evidence type="ECO:0000256" key="4">
    <source>
        <dbReference type="ARBA" id="ARBA00022989"/>
    </source>
</evidence>
<sequence length="393" mass="42242">MRLNSAEEFMAKIPNSAIRRADRGGWSLAAALGLVAVALLWDRLAPPDNVARPDKDKDFPEKREGGRDASRAAVSTEQHDRGRLAATPSEIPLRGWKDILLRVYGNISEHRILALAAGMTYYGLLAIFPALAAVVAIYGVFADPQSIARHLDQVSGFLPGGAIDVARDQLTRLASKGHRSLGLTFIVGLALSLWSANAAMKSLFDTLNIVYGETEKRGFVKLNAASLAFTLAGIAFVLIALGAVVVLPVALNFVGLSNAADFLLRIARWPAMFVAVALALALIYRFGPSREAPRWRWITWGGAIATILWLGTSALFSWYAANFGKFNETYGSLGAAVGFMTWLWISAIVILLGAELDAEMEHQTARDTTTGSEKPMGARGARMADTVGAARSG</sequence>
<dbReference type="PANTHER" id="PTHR30213:SF0">
    <property type="entry name" value="UPF0761 MEMBRANE PROTEIN YIHY"/>
    <property type="match status" value="1"/>
</dbReference>
<keyword evidence="9" id="KW-1185">Reference proteome</keyword>
<keyword evidence="3 7" id="KW-0812">Transmembrane</keyword>
<evidence type="ECO:0000256" key="3">
    <source>
        <dbReference type="ARBA" id="ARBA00022692"/>
    </source>
</evidence>
<evidence type="ECO:0000313" key="8">
    <source>
        <dbReference type="EMBL" id="TYL82178.1"/>
    </source>
</evidence>
<gene>
    <name evidence="8" type="ORF">FXB40_47340</name>
</gene>
<feature type="transmembrane region" description="Helical" evidence="7">
    <location>
        <begin position="224"/>
        <end position="254"/>
    </location>
</feature>
<keyword evidence="4 7" id="KW-1133">Transmembrane helix</keyword>
<evidence type="ECO:0000256" key="1">
    <source>
        <dbReference type="ARBA" id="ARBA00004651"/>
    </source>
</evidence>
<feature type="transmembrane region" description="Helical" evidence="7">
    <location>
        <begin position="181"/>
        <end position="204"/>
    </location>
</feature>
<dbReference type="Proteomes" id="UP000324758">
    <property type="component" value="Unassembled WGS sequence"/>
</dbReference>
<dbReference type="GO" id="GO:0005886">
    <property type="term" value="C:plasma membrane"/>
    <property type="evidence" value="ECO:0007669"/>
    <property type="project" value="UniProtKB-SubCell"/>
</dbReference>
<comment type="caution">
    <text evidence="8">The sequence shown here is derived from an EMBL/GenBank/DDBJ whole genome shotgun (WGS) entry which is preliminary data.</text>
</comment>
<dbReference type="NCBIfam" id="TIGR00765">
    <property type="entry name" value="yihY_not_rbn"/>
    <property type="match status" value="1"/>
</dbReference>